<keyword evidence="6" id="KW-1185">Reference proteome</keyword>
<dbReference type="SUPFAM" id="SSF53955">
    <property type="entry name" value="Lysozyme-like"/>
    <property type="match status" value="1"/>
</dbReference>
<dbReference type="Pfam" id="PF01464">
    <property type="entry name" value="SLT"/>
    <property type="match status" value="1"/>
</dbReference>
<dbReference type="PROSITE" id="PS00922">
    <property type="entry name" value="TRANSGLYCOSYLASE"/>
    <property type="match status" value="1"/>
</dbReference>
<evidence type="ECO:0000259" key="3">
    <source>
        <dbReference type="Pfam" id="PF01464"/>
    </source>
</evidence>
<dbReference type="RefSeq" id="WP_225675250.1">
    <property type="nucleotide sequence ID" value="NZ_JAEDAH010000067.1"/>
</dbReference>
<feature type="chain" id="PRO_5046308702" evidence="2">
    <location>
        <begin position="21"/>
        <end position="353"/>
    </location>
</feature>
<evidence type="ECO:0000256" key="1">
    <source>
        <dbReference type="ARBA" id="ARBA00007734"/>
    </source>
</evidence>
<feature type="domain" description="Transglycosylase SLT" evidence="3">
    <location>
        <begin position="189"/>
        <end position="312"/>
    </location>
</feature>
<feature type="signal peptide" evidence="2">
    <location>
        <begin position="1"/>
        <end position="20"/>
    </location>
</feature>
<keyword evidence="2" id="KW-0732">Signal</keyword>
<gene>
    <name evidence="5" type="ORF">I9W95_12100</name>
</gene>
<dbReference type="InterPro" id="IPR023346">
    <property type="entry name" value="Lysozyme-like_dom_sf"/>
</dbReference>
<sequence>MFRFNFLIVLLLLLSRAVNSAELPANFTELSDDVQAVILEYVFFSEQANQVWGNDYEESSVHTLVKYLDDFHTRLHIDFDGGRIRVESEGSKTPLTSLKHAIVATLLTPADPTSVDLYTAADLGITGKPFLAGQVLDQDGVSIEYAWRAERFADYLLEKKLRHRGARYWVDIPMVQGHKHKSADRYRTLAQNASDKYRVSVPLILAIMETESSFNPFAVSHAGAYGLMQVMQATAGKDVFQRIYKQSGKPSRSYLLNPQNNVDVGTAYLSILRDVYLRDIKGWKKREYCMIAAYNGGAGNLLKAFHRDRKTALQIINRMSDNEVYQRIVRHHPKAESRRYLEKVTAFKAAYVR</sequence>
<name>A0ABS7ZUW3_9GAMM</name>
<dbReference type="CDD" id="cd16893">
    <property type="entry name" value="LT_MltC_MltE"/>
    <property type="match status" value="1"/>
</dbReference>
<dbReference type="PANTHER" id="PTHR37423:SF2">
    <property type="entry name" value="MEMBRANE-BOUND LYTIC MUREIN TRANSGLYCOSYLASE C"/>
    <property type="match status" value="1"/>
</dbReference>
<evidence type="ECO:0000259" key="4">
    <source>
        <dbReference type="Pfam" id="PF11873"/>
    </source>
</evidence>
<dbReference type="InterPro" id="IPR000189">
    <property type="entry name" value="Transglyc_AS"/>
</dbReference>
<evidence type="ECO:0000256" key="2">
    <source>
        <dbReference type="SAM" id="SignalP"/>
    </source>
</evidence>
<dbReference type="Gene3D" id="1.10.530.10">
    <property type="match status" value="1"/>
</dbReference>
<reference evidence="5 6" key="1">
    <citation type="submission" date="2020-12" db="EMBL/GenBank/DDBJ databases">
        <title>Novel Thalassolituus-related marine hydrocarbonoclastic bacteria mediated algae-derived hydrocarbons mineralization in twilight zone of the northern South China Sea.</title>
        <authorList>
            <person name="Dong C."/>
        </authorList>
    </citation>
    <scope>NUCLEOTIDE SEQUENCE [LARGE SCALE GENOMIC DNA]</scope>
    <source>
        <strain evidence="5 6">IMCC1826</strain>
    </source>
</reference>
<accession>A0ABS7ZUW3</accession>
<evidence type="ECO:0000313" key="6">
    <source>
        <dbReference type="Proteomes" id="UP000714380"/>
    </source>
</evidence>
<dbReference type="InterPro" id="IPR024570">
    <property type="entry name" value="Murein_transglycosylaseC_N"/>
</dbReference>
<evidence type="ECO:0000313" key="5">
    <source>
        <dbReference type="EMBL" id="MCA6064350.1"/>
    </source>
</evidence>
<dbReference type="PANTHER" id="PTHR37423">
    <property type="entry name" value="SOLUBLE LYTIC MUREIN TRANSGLYCOSYLASE-RELATED"/>
    <property type="match status" value="1"/>
</dbReference>
<proteinExistence type="inferred from homology"/>
<dbReference type="InterPro" id="IPR008258">
    <property type="entry name" value="Transglycosylase_SLT_dom_1"/>
</dbReference>
<dbReference type="Proteomes" id="UP000714380">
    <property type="component" value="Unassembled WGS sequence"/>
</dbReference>
<dbReference type="EMBL" id="JAEDAH010000067">
    <property type="protein sequence ID" value="MCA6064350.1"/>
    <property type="molecule type" value="Genomic_DNA"/>
</dbReference>
<protein>
    <submittedName>
        <fullName evidence="5">DUF3393 domain-containing protein</fullName>
    </submittedName>
</protein>
<feature type="domain" description="Murein transglycosylase-C N-terminal" evidence="4">
    <location>
        <begin position="44"/>
        <end position="183"/>
    </location>
</feature>
<comment type="similarity">
    <text evidence="1">Belongs to the transglycosylase Slt family.</text>
</comment>
<organism evidence="5 6">
    <name type="scientific">Thalassolituus marinus</name>
    <dbReference type="NCBI Taxonomy" id="671053"/>
    <lineage>
        <taxon>Bacteria</taxon>
        <taxon>Pseudomonadati</taxon>
        <taxon>Pseudomonadota</taxon>
        <taxon>Gammaproteobacteria</taxon>
        <taxon>Oceanospirillales</taxon>
        <taxon>Oceanospirillaceae</taxon>
        <taxon>Thalassolituus</taxon>
    </lineage>
</organism>
<comment type="caution">
    <text evidence="5">The sequence shown here is derived from an EMBL/GenBank/DDBJ whole genome shotgun (WGS) entry which is preliminary data.</text>
</comment>
<dbReference type="Pfam" id="PF11873">
    <property type="entry name" value="Mltc_N"/>
    <property type="match status" value="1"/>
</dbReference>